<evidence type="ECO:0000256" key="1">
    <source>
        <dbReference type="SAM" id="SignalP"/>
    </source>
</evidence>
<dbReference type="Proteomes" id="UP000016922">
    <property type="component" value="Unassembled WGS sequence"/>
</dbReference>
<dbReference type="HOGENOM" id="CLU_2638262_0_0_1"/>
<keyword evidence="1" id="KW-0732">Signal</keyword>
<evidence type="ECO:0000313" key="2">
    <source>
        <dbReference type="EMBL" id="EPE28633.1"/>
    </source>
</evidence>
<reference evidence="2 3" key="1">
    <citation type="journal article" date="2013" name="BMC Genomics">
        <title>Genomics-driven discovery of the pneumocandin biosynthetic gene cluster in the fungus Glarea lozoyensis.</title>
        <authorList>
            <person name="Chen L."/>
            <person name="Yue Q."/>
            <person name="Zhang X."/>
            <person name="Xiang M."/>
            <person name="Wang C."/>
            <person name="Li S."/>
            <person name="Che Y."/>
            <person name="Ortiz-Lopez F.J."/>
            <person name="Bills G.F."/>
            <person name="Liu X."/>
            <person name="An Z."/>
        </authorList>
    </citation>
    <scope>NUCLEOTIDE SEQUENCE [LARGE SCALE GENOMIC DNA]</scope>
    <source>
        <strain evidence="3">ATCC 20868 / MF5171</strain>
    </source>
</reference>
<protein>
    <submittedName>
        <fullName evidence="2">Uncharacterized protein</fullName>
    </submittedName>
</protein>
<dbReference type="RefSeq" id="XP_008084541.1">
    <property type="nucleotide sequence ID" value="XM_008086350.1"/>
</dbReference>
<proteinExistence type="predicted"/>
<feature type="chain" id="PRO_5004508537" evidence="1">
    <location>
        <begin position="18"/>
        <end position="77"/>
    </location>
</feature>
<keyword evidence="3" id="KW-1185">Reference proteome</keyword>
<dbReference type="KEGG" id="glz:GLAREA_09754"/>
<dbReference type="AlphaFoldDB" id="S3DQ70"/>
<evidence type="ECO:0000313" key="3">
    <source>
        <dbReference type="Proteomes" id="UP000016922"/>
    </source>
</evidence>
<dbReference type="GeneID" id="19468801"/>
<organism evidence="2 3">
    <name type="scientific">Glarea lozoyensis (strain ATCC 20868 / MF5171)</name>
    <dbReference type="NCBI Taxonomy" id="1116229"/>
    <lineage>
        <taxon>Eukaryota</taxon>
        <taxon>Fungi</taxon>
        <taxon>Dikarya</taxon>
        <taxon>Ascomycota</taxon>
        <taxon>Pezizomycotina</taxon>
        <taxon>Leotiomycetes</taxon>
        <taxon>Helotiales</taxon>
        <taxon>Helotiaceae</taxon>
        <taxon>Glarea</taxon>
    </lineage>
</organism>
<feature type="signal peptide" evidence="1">
    <location>
        <begin position="1"/>
        <end position="17"/>
    </location>
</feature>
<sequence length="77" mass="8019">MKFLGLAFSMMLALAAAAPPSSPNEANSVIEERACLKARKYGCPCGTNVPGTKCCNTSGISGGCDCTQGNNQGWCWK</sequence>
<gene>
    <name evidence="2" type="ORF">GLAREA_09754</name>
</gene>
<name>S3DQ70_GLAL2</name>
<accession>S3DQ70</accession>
<dbReference type="EMBL" id="KE145368">
    <property type="protein sequence ID" value="EPE28633.1"/>
    <property type="molecule type" value="Genomic_DNA"/>
</dbReference>